<proteinExistence type="predicted"/>
<keyword evidence="2" id="KW-1133">Transmembrane helix</keyword>
<dbReference type="EMBL" id="CP036426">
    <property type="protein sequence ID" value="QDV36687.1"/>
    <property type="molecule type" value="Genomic_DNA"/>
</dbReference>
<dbReference type="NCBIfam" id="TIGR04294">
    <property type="entry name" value="pre_pil_HX9DG"/>
    <property type="match status" value="1"/>
</dbReference>
<dbReference type="InterPro" id="IPR045584">
    <property type="entry name" value="Pilin-like"/>
</dbReference>
<dbReference type="InterPro" id="IPR011453">
    <property type="entry name" value="DUF1559"/>
</dbReference>
<dbReference type="Proteomes" id="UP000317835">
    <property type="component" value="Chromosome"/>
</dbReference>
<feature type="transmembrane region" description="Helical" evidence="2">
    <location>
        <begin position="34"/>
        <end position="52"/>
    </location>
</feature>
<sequence length="328" mass="34167">MRTRISYAPVARPPGIPHRSRSRFRPRGIGPGEVLVVVAVLGIVALLLMLGLTRSREVARSASCARNLRQIGIALGLYEQATGRLPAVPPLGQAEGPARGPLASMLDQFGVPDLGGLDPQAAPPSNDSGERSVEAYLPGFVCPSDPIATSRAFPAPVNYRANTGTRTDGRLGPFAPGASASIAEVEAGHGASYTAAFSERLVGSAGSSSERSRDYQVVPGPIPEGGCPEAPDAPIRTDAGRSWLELGWRSTLYSHAAPPGARRSCISRDGRSASMGASSGHVEGVHVLMMDGSVRTYTTSVAFPVWTALGSYRDATTAATAPDLSRVD</sequence>
<evidence type="ECO:0000256" key="2">
    <source>
        <dbReference type="SAM" id="Phobius"/>
    </source>
</evidence>
<evidence type="ECO:0000259" key="3">
    <source>
        <dbReference type="Pfam" id="PF07596"/>
    </source>
</evidence>
<dbReference type="SUPFAM" id="SSF54523">
    <property type="entry name" value="Pili subunits"/>
    <property type="match status" value="1"/>
</dbReference>
<dbReference type="Pfam" id="PF07596">
    <property type="entry name" value="SBP_bac_10"/>
    <property type="match status" value="1"/>
</dbReference>
<dbReference type="RefSeq" id="WP_145273348.1">
    <property type="nucleotide sequence ID" value="NZ_CP036426.1"/>
</dbReference>
<dbReference type="PANTHER" id="PTHR30093:SF2">
    <property type="entry name" value="TYPE II SECRETION SYSTEM PROTEIN H"/>
    <property type="match status" value="1"/>
</dbReference>
<keyword evidence="2" id="KW-0472">Membrane</keyword>
<evidence type="ECO:0000256" key="1">
    <source>
        <dbReference type="SAM" id="MobiDB-lite"/>
    </source>
</evidence>
<gene>
    <name evidence="4" type="ORF">ElP_46160</name>
</gene>
<dbReference type="PANTHER" id="PTHR30093">
    <property type="entry name" value="GENERAL SECRETION PATHWAY PROTEIN G"/>
    <property type="match status" value="1"/>
</dbReference>
<name>A0A518H724_9BACT</name>
<dbReference type="OrthoDB" id="265678at2"/>
<keyword evidence="2" id="KW-0812">Transmembrane</keyword>
<feature type="domain" description="DUF1559" evidence="3">
    <location>
        <begin position="55"/>
        <end position="302"/>
    </location>
</feature>
<dbReference type="AlphaFoldDB" id="A0A518H724"/>
<feature type="region of interest" description="Disordered" evidence="1">
    <location>
        <begin position="259"/>
        <end position="278"/>
    </location>
</feature>
<dbReference type="KEGG" id="tpla:ElP_46160"/>
<keyword evidence="5" id="KW-1185">Reference proteome</keyword>
<dbReference type="InterPro" id="IPR027558">
    <property type="entry name" value="Pre_pil_HX9DG_C"/>
</dbReference>
<evidence type="ECO:0000313" key="4">
    <source>
        <dbReference type="EMBL" id="QDV36687.1"/>
    </source>
</evidence>
<reference evidence="4 5" key="1">
    <citation type="submission" date="2019-02" db="EMBL/GenBank/DDBJ databases">
        <title>Deep-cultivation of Planctomycetes and their phenomic and genomic characterization uncovers novel biology.</title>
        <authorList>
            <person name="Wiegand S."/>
            <person name="Jogler M."/>
            <person name="Boedeker C."/>
            <person name="Pinto D."/>
            <person name="Vollmers J."/>
            <person name="Rivas-Marin E."/>
            <person name="Kohn T."/>
            <person name="Peeters S.H."/>
            <person name="Heuer A."/>
            <person name="Rast P."/>
            <person name="Oberbeckmann S."/>
            <person name="Bunk B."/>
            <person name="Jeske O."/>
            <person name="Meyerdierks A."/>
            <person name="Storesund J.E."/>
            <person name="Kallscheuer N."/>
            <person name="Luecker S."/>
            <person name="Lage O.M."/>
            <person name="Pohl T."/>
            <person name="Merkel B.J."/>
            <person name="Hornburger P."/>
            <person name="Mueller R.-W."/>
            <person name="Bruemmer F."/>
            <person name="Labrenz M."/>
            <person name="Spormann A.M."/>
            <person name="Op den Camp H."/>
            <person name="Overmann J."/>
            <person name="Amann R."/>
            <person name="Jetten M.S.M."/>
            <person name="Mascher T."/>
            <person name="Medema M.H."/>
            <person name="Devos D.P."/>
            <person name="Kaster A.-K."/>
            <person name="Ovreas L."/>
            <person name="Rohde M."/>
            <person name="Galperin M.Y."/>
            <person name="Jogler C."/>
        </authorList>
    </citation>
    <scope>NUCLEOTIDE SEQUENCE [LARGE SCALE GENOMIC DNA]</scope>
    <source>
        <strain evidence="4 5">ElP</strain>
    </source>
</reference>
<organism evidence="4 5">
    <name type="scientific">Tautonia plasticadhaerens</name>
    <dbReference type="NCBI Taxonomy" id="2527974"/>
    <lineage>
        <taxon>Bacteria</taxon>
        <taxon>Pseudomonadati</taxon>
        <taxon>Planctomycetota</taxon>
        <taxon>Planctomycetia</taxon>
        <taxon>Isosphaerales</taxon>
        <taxon>Isosphaeraceae</taxon>
        <taxon>Tautonia</taxon>
    </lineage>
</organism>
<accession>A0A518H724</accession>
<evidence type="ECO:0000313" key="5">
    <source>
        <dbReference type="Proteomes" id="UP000317835"/>
    </source>
</evidence>
<protein>
    <recommendedName>
        <fullName evidence="3">DUF1559 domain-containing protein</fullName>
    </recommendedName>
</protein>